<accession>A0A098GFH5</accession>
<dbReference type="Pfam" id="PF00582">
    <property type="entry name" value="Usp"/>
    <property type="match status" value="1"/>
</dbReference>
<dbReference type="PIRSF" id="PIRSF006276">
    <property type="entry name" value="UspA"/>
    <property type="match status" value="1"/>
</dbReference>
<evidence type="ECO:0000259" key="3">
    <source>
        <dbReference type="Pfam" id="PF00582"/>
    </source>
</evidence>
<dbReference type="InterPro" id="IPR014729">
    <property type="entry name" value="Rossmann-like_a/b/a_fold"/>
</dbReference>
<dbReference type="KEGG" id="tmc:LMI_1425"/>
<keyword evidence="2" id="KW-0963">Cytoplasm</keyword>
<dbReference type="PANTHER" id="PTHR46268:SF6">
    <property type="entry name" value="UNIVERSAL STRESS PROTEIN UP12"/>
    <property type="match status" value="1"/>
</dbReference>
<dbReference type="SUPFAM" id="SSF52402">
    <property type="entry name" value="Adenine nucleotide alpha hydrolases-like"/>
    <property type="match status" value="1"/>
</dbReference>
<dbReference type="Proteomes" id="UP000032414">
    <property type="component" value="Chromosome I"/>
</dbReference>
<dbReference type="Proteomes" id="UP000182998">
    <property type="component" value="Unassembled WGS sequence"/>
</dbReference>
<feature type="domain" description="UspA" evidence="3">
    <location>
        <begin position="3"/>
        <end position="147"/>
    </location>
</feature>
<dbReference type="STRING" id="451.B6N58_08445"/>
<name>A0A098GFH5_LEGMI</name>
<dbReference type="PATRIC" id="fig|451.8.peg.2207"/>
<dbReference type="PANTHER" id="PTHR46268">
    <property type="entry name" value="STRESS RESPONSE PROTEIN NHAX"/>
    <property type="match status" value="1"/>
</dbReference>
<protein>
    <recommendedName>
        <fullName evidence="2">Universal stress protein</fullName>
    </recommendedName>
</protein>
<evidence type="ECO:0000313" key="4">
    <source>
        <dbReference type="EMBL" id="CEG60732.1"/>
    </source>
</evidence>
<organism evidence="4 6">
    <name type="scientific">Legionella micdadei</name>
    <name type="common">Tatlockia micdadei</name>
    <dbReference type="NCBI Taxonomy" id="451"/>
    <lineage>
        <taxon>Bacteria</taxon>
        <taxon>Pseudomonadati</taxon>
        <taxon>Pseudomonadota</taxon>
        <taxon>Gammaproteobacteria</taxon>
        <taxon>Legionellales</taxon>
        <taxon>Legionellaceae</taxon>
        <taxon>Legionella</taxon>
    </lineage>
</organism>
<dbReference type="RefSeq" id="WP_045099088.1">
    <property type="nucleotide sequence ID" value="NZ_CP020614.1"/>
</dbReference>
<dbReference type="EMBL" id="LN614830">
    <property type="protein sequence ID" value="CEG60732.1"/>
    <property type="molecule type" value="Genomic_DNA"/>
</dbReference>
<dbReference type="AlphaFoldDB" id="A0A098GFH5"/>
<evidence type="ECO:0000256" key="2">
    <source>
        <dbReference type="PIRNR" id="PIRNR006276"/>
    </source>
</evidence>
<proteinExistence type="inferred from homology"/>
<dbReference type="PRINTS" id="PR01438">
    <property type="entry name" value="UNVRSLSTRESS"/>
</dbReference>
<reference evidence="4" key="2">
    <citation type="submission" date="2014-09" db="EMBL/GenBank/DDBJ databases">
        <authorList>
            <person name="GOMEZ-VALERO Laura"/>
        </authorList>
    </citation>
    <scope>NUCLEOTIDE SEQUENCE</scope>
    <source>
        <strain evidence="4">ATCC33218</strain>
    </source>
</reference>
<dbReference type="Gene3D" id="3.40.50.620">
    <property type="entry name" value="HUPs"/>
    <property type="match status" value="1"/>
</dbReference>
<evidence type="ECO:0000313" key="5">
    <source>
        <dbReference type="EMBL" id="SCY11522.1"/>
    </source>
</evidence>
<keyword evidence="7" id="KW-1185">Reference proteome</keyword>
<reference evidence="6" key="1">
    <citation type="submission" date="2014-09" db="EMBL/GenBank/DDBJ databases">
        <authorList>
            <person name="Gomez-Valero L."/>
        </authorList>
    </citation>
    <scope>NUCLEOTIDE SEQUENCE [LARGE SCALE GENOMIC DNA]</scope>
    <source>
        <strain evidence="6">ATCC33218</strain>
    </source>
</reference>
<evidence type="ECO:0000256" key="1">
    <source>
        <dbReference type="ARBA" id="ARBA00008791"/>
    </source>
</evidence>
<evidence type="ECO:0000313" key="6">
    <source>
        <dbReference type="Proteomes" id="UP000032414"/>
    </source>
</evidence>
<dbReference type="CDD" id="cd00293">
    <property type="entry name" value="USP-like"/>
    <property type="match status" value="1"/>
</dbReference>
<dbReference type="InterPro" id="IPR006016">
    <property type="entry name" value="UspA"/>
</dbReference>
<dbReference type="InterPro" id="IPR006015">
    <property type="entry name" value="Universal_stress_UspA"/>
</dbReference>
<gene>
    <name evidence="4" type="ORF">LMI_1425</name>
    <name evidence="5" type="ORF">SAMN02982997_00848</name>
</gene>
<dbReference type="OrthoDB" id="9792500at2"/>
<comment type="subcellular location">
    <subcellularLocation>
        <location evidence="2">Cytoplasm</location>
    </subcellularLocation>
</comment>
<evidence type="ECO:0000313" key="7">
    <source>
        <dbReference type="Proteomes" id="UP000182998"/>
    </source>
</evidence>
<dbReference type="GO" id="GO:0005737">
    <property type="term" value="C:cytoplasm"/>
    <property type="evidence" value="ECO:0007669"/>
    <property type="project" value="UniProtKB-SubCell"/>
</dbReference>
<dbReference type="HOGENOM" id="CLU_049301_11_0_6"/>
<comment type="similarity">
    <text evidence="1 2">Belongs to the universal stress protein A family.</text>
</comment>
<dbReference type="EMBL" id="FMVN01000004">
    <property type="protein sequence ID" value="SCY11522.1"/>
    <property type="molecule type" value="Genomic_DNA"/>
</dbReference>
<reference evidence="5 7" key="3">
    <citation type="submission" date="2016-10" db="EMBL/GenBank/DDBJ databases">
        <authorList>
            <person name="Varghese N."/>
            <person name="Submissions S."/>
        </authorList>
    </citation>
    <scope>NUCLEOTIDE SEQUENCE [LARGE SCALE GENOMIC DNA]</scope>
    <source>
        <strain evidence="5 7">ATCC 33218</strain>
    </source>
</reference>
<sequence>MKYKKIMVAVDGSATSNQALQEAIELAQDQKSFLRIIYVLDESIVKYADSFIDFETLWKAYKEEGEDFLEKINHQVKEANINFDTHLVILKFAEGRIAEKIVSEAQDWQADLLVIGTHGRQGISRFFLGSVAEKVLRIATMPILLIRG</sequence>